<keyword evidence="12" id="KW-1185">Reference proteome</keyword>
<dbReference type="CTD" id="129787"/>
<keyword evidence="6 11" id="KW-1133">Transmembrane helix</keyword>
<evidence type="ECO:0000256" key="1">
    <source>
        <dbReference type="ARBA" id="ARBA00004126"/>
    </source>
</evidence>
<sequence>MAAREHFEDPHFEEVVPTEFSMGLIISKVDFREPWIIGLVAFHCTMLFLSVTTRSRNNVQMILFSIMLALVYFSATVNEWAALNWNKFSKYQYFDSNGFFISTVFSVPLLLNCLFMIGQWLYQARDLMVDLRKVQLKKRRRDQHPINYREQYDGKASKDA</sequence>
<evidence type="ECO:0000256" key="6">
    <source>
        <dbReference type="ARBA" id="ARBA00022989"/>
    </source>
</evidence>
<evidence type="ECO:0000256" key="9">
    <source>
        <dbReference type="ARBA" id="ARBA00023136"/>
    </source>
</evidence>
<dbReference type="GO" id="GO:0031965">
    <property type="term" value="C:nuclear membrane"/>
    <property type="evidence" value="ECO:0007669"/>
    <property type="project" value="UniProtKB-SubCell"/>
</dbReference>
<dbReference type="Proteomes" id="UP000694867">
    <property type="component" value="Unplaced"/>
</dbReference>
<dbReference type="GeneID" id="100897560"/>
<keyword evidence="5 11" id="KW-0812">Transmembrane</keyword>
<keyword evidence="8" id="KW-0238">DNA-binding</keyword>
<evidence type="ECO:0000256" key="2">
    <source>
        <dbReference type="ARBA" id="ARBA00004127"/>
    </source>
</evidence>
<evidence type="ECO:0000256" key="8">
    <source>
        <dbReference type="ARBA" id="ARBA00023125"/>
    </source>
</evidence>
<comment type="similarity">
    <text evidence="3">Belongs to the TMEM18 family.</text>
</comment>
<dbReference type="InterPro" id="IPR026721">
    <property type="entry name" value="TMEM18"/>
</dbReference>
<feature type="transmembrane region" description="Helical" evidence="11">
    <location>
        <begin position="35"/>
        <end position="52"/>
    </location>
</feature>
<accession>A0AAJ6QWV1</accession>
<reference evidence="13" key="1">
    <citation type="submission" date="2025-08" db="UniProtKB">
        <authorList>
            <consortium name="RefSeq"/>
        </authorList>
    </citation>
    <scope>IDENTIFICATION</scope>
</reference>
<dbReference type="Pfam" id="PF14770">
    <property type="entry name" value="TMEM18"/>
    <property type="match status" value="1"/>
</dbReference>
<dbReference type="PANTHER" id="PTHR22593">
    <property type="entry name" value="TRANSMEMBRANE PROTEIN 18"/>
    <property type="match status" value="1"/>
</dbReference>
<dbReference type="PANTHER" id="PTHR22593:SF2">
    <property type="entry name" value="TRANSMEMBRANE PROTEIN 18"/>
    <property type="match status" value="1"/>
</dbReference>
<gene>
    <name evidence="13" type="primary">LOC100897560</name>
</gene>
<dbReference type="AlphaFoldDB" id="A0AAJ6QWV1"/>
<evidence type="ECO:0000256" key="5">
    <source>
        <dbReference type="ARBA" id="ARBA00022692"/>
    </source>
</evidence>
<dbReference type="GO" id="GO:0003677">
    <property type="term" value="F:DNA binding"/>
    <property type="evidence" value="ECO:0007669"/>
    <property type="project" value="UniProtKB-KW"/>
</dbReference>
<proteinExistence type="inferred from homology"/>
<organism evidence="12 13">
    <name type="scientific">Galendromus occidentalis</name>
    <name type="common">western predatory mite</name>
    <dbReference type="NCBI Taxonomy" id="34638"/>
    <lineage>
        <taxon>Eukaryota</taxon>
        <taxon>Metazoa</taxon>
        <taxon>Ecdysozoa</taxon>
        <taxon>Arthropoda</taxon>
        <taxon>Chelicerata</taxon>
        <taxon>Arachnida</taxon>
        <taxon>Acari</taxon>
        <taxon>Parasitiformes</taxon>
        <taxon>Mesostigmata</taxon>
        <taxon>Gamasina</taxon>
        <taxon>Phytoseioidea</taxon>
        <taxon>Phytoseiidae</taxon>
        <taxon>Typhlodrominae</taxon>
        <taxon>Galendromus</taxon>
    </lineage>
</organism>
<dbReference type="KEGG" id="goe:100897560"/>
<keyword evidence="10" id="KW-0539">Nucleus</keyword>
<evidence type="ECO:0000256" key="7">
    <source>
        <dbReference type="ARBA" id="ARBA00023054"/>
    </source>
</evidence>
<evidence type="ECO:0000313" key="13">
    <source>
        <dbReference type="RefSeq" id="XP_003746496.1"/>
    </source>
</evidence>
<dbReference type="RefSeq" id="XP_003746496.1">
    <property type="nucleotide sequence ID" value="XM_003746448.2"/>
</dbReference>
<evidence type="ECO:0000256" key="3">
    <source>
        <dbReference type="ARBA" id="ARBA00009971"/>
    </source>
</evidence>
<protein>
    <recommendedName>
        <fullName evidence="4">Transmembrane protein 18</fullName>
    </recommendedName>
</protein>
<evidence type="ECO:0000313" key="12">
    <source>
        <dbReference type="Proteomes" id="UP000694867"/>
    </source>
</evidence>
<keyword evidence="9 11" id="KW-0472">Membrane</keyword>
<evidence type="ECO:0000256" key="4">
    <source>
        <dbReference type="ARBA" id="ARBA00014253"/>
    </source>
</evidence>
<keyword evidence="7" id="KW-0175">Coiled coil</keyword>
<evidence type="ECO:0000256" key="10">
    <source>
        <dbReference type="ARBA" id="ARBA00023242"/>
    </source>
</evidence>
<comment type="subcellular location">
    <subcellularLocation>
        <location evidence="2">Endomembrane system</location>
        <topology evidence="2">Multi-pass membrane protein</topology>
    </subcellularLocation>
    <subcellularLocation>
        <location evidence="1">Nucleus membrane</location>
    </subcellularLocation>
</comment>
<feature type="transmembrane region" description="Helical" evidence="11">
    <location>
        <begin position="98"/>
        <end position="122"/>
    </location>
</feature>
<evidence type="ECO:0000256" key="11">
    <source>
        <dbReference type="SAM" id="Phobius"/>
    </source>
</evidence>
<name>A0AAJ6QWV1_9ACAR</name>
<feature type="transmembrane region" description="Helical" evidence="11">
    <location>
        <begin position="59"/>
        <end position="78"/>
    </location>
</feature>